<dbReference type="Proteomes" id="UP000218231">
    <property type="component" value="Unassembled WGS sequence"/>
</dbReference>
<evidence type="ECO:0000313" key="1">
    <source>
        <dbReference type="EMBL" id="PAV63191.1"/>
    </source>
</evidence>
<proteinExistence type="predicted"/>
<organism evidence="1 2">
    <name type="scientific">Diploscapter pachys</name>
    <dbReference type="NCBI Taxonomy" id="2018661"/>
    <lineage>
        <taxon>Eukaryota</taxon>
        <taxon>Metazoa</taxon>
        <taxon>Ecdysozoa</taxon>
        <taxon>Nematoda</taxon>
        <taxon>Chromadorea</taxon>
        <taxon>Rhabditida</taxon>
        <taxon>Rhabditina</taxon>
        <taxon>Rhabditomorpha</taxon>
        <taxon>Rhabditoidea</taxon>
        <taxon>Rhabditidae</taxon>
        <taxon>Diploscapter</taxon>
    </lineage>
</organism>
<keyword evidence="2" id="KW-1185">Reference proteome</keyword>
<gene>
    <name evidence="1" type="ORF">WR25_06868</name>
</gene>
<protein>
    <submittedName>
        <fullName evidence="1">Uncharacterized protein</fullName>
    </submittedName>
</protein>
<evidence type="ECO:0000313" key="2">
    <source>
        <dbReference type="Proteomes" id="UP000218231"/>
    </source>
</evidence>
<reference evidence="1 2" key="1">
    <citation type="journal article" date="2017" name="Curr. Biol.">
        <title>Genome architecture and evolution of a unichromosomal asexual nematode.</title>
        <authorList>
            <person name="Fradin H."/>
            <person name="Zegar C."/>
            <person name="Gutwein M."/>
            <person name="Lucas J."/>
            <person name="Kovtun M."/>
            <person name="Corcoran D."/>
            <person name="Baugh L.R."/>
            <person name="Kiontke K."/>
            <person name="Gunsalus K."/>
            <person name="Fitch D.H."/>
            <person name="Piano F."/>
        </authorList>
    </citation>
    <scope>NUCLEOTIDE SEQUENCE [LARGE SCALE GENOMIC DNA]</scope>
    <source>
        <strain evidence="1">PF1309</strain>
    </source>
</reference>
<dbReference type="EMBL" id="LIAE01010326">
    <property type="protein sequence ID" value="PAV63191.1"/>
    <property type="molecule type" value="Genomic_DNA"/>
</dbReference>
<sequence length="223" mass="25309">MMDLCCQMEPASAELTHLAPAAKLWDANEWVFEWTIMMLLAASVDRDGGWRPHTAENLNIIKRSLIVIFNLRDTMKPYYQTFLANINSTVNTLTAAPNNTIVRYTIVTFITHLTTGTNSSVPFSFESFPDFYAKLVDIGNQFVHSDSPYQDIVNTLLMAQQTNANRDNTPFSQVWLFADSLPTTDFPEDTTVANGNVEHKLIQLAVDFRTKACLETKNIYYYS</sequence>
<dbReference type="AlphaFoldDB" id="A0A2A2JNG2"/>
<name>A0A2A2JNG2_9BILA</name>
<comment type="caution">
    <text evidence="1">The sequence shown here is derived from an EMBL/GenBank/DDBJ whole genome shotgun (WGS) entry which is preliminary data.</text>
</comment>
<accession>A0A2A2JNG2</accession>